<dbReference type="Proteomes" id="UP000198131">
    <property type="component" value="Unassembled WGS sequence"/>
</dbReference>
<feature type="compositionally biased region" description="Basic and acidic residues" evidence="1">
    <location>
        <begin position="1"/>
        <end position="20"/>
    </location>
</feature>
<name>A0A212UFI2_9BACT</name>
<feature type="compositionally biased region" description="Basic and acidic residues" evidence="1">
    <location>
        <begin position="60"/>
        <end position="69"/>
    </location>
</feature>
<dbReference type="OrthoDB" id="964393at2"/>
<evidence type="ECO:0000313" key="3">
    <source>
        <dbReference type="Proteomes" id="UP000198131"/>
    </source>
</evidence>
<evidence type="ECO:0000313" key="2">
    <source>
        <dbReference type="EMBL" id="SNC76881.1"/>
    </source>
</evidence>
<keyword evidence="3" id="KW-1185">Reference proteome</keyword>
<organism evidence="2 3">
    <name type="scientific">Hymenobacter gelipurpurascens</name>
    <dbReference type="NCBI Taxonomy" id="89968"/>
    <lineage>
        <taxon>Bacteria</taxon>
        <taxon>Pseudomonadati</taxon>
        <taxon>Bacteroidota</taxon>
        <taxon>Cytophagia</taxon>
        <taxon>Cytophagales</taxon>
        <taxon>Hymenobacteraceae</taxon>
        <taxon>Hymenobacter</taxon>
    </lineage>
</organism>
<proteinExistence type="predicted"/>
<feature type="compositionally biased region" description="Acidic residues" evidence="1">
    <location>
        <begin position="37"/>
        <end position="47"/>
    </location>
</feature>
<reference evidence="3" key="1">
    <citation type="submission" date="2017-06" db="EMBL/GenBank/DDBJ databases">
        <authorList>
            <person name="Varghese N."/>
            <person name="Submissions S."/>
        </authorList>
    </citation>
    <scope>NUCLEOTIDE SEQUENCE [LARGE SCALE GENOMIC DNA]</scope>
    <source>
        <strain evidence="3">DSM 11116</strain>
    </source>
</reference>
<dbReference type="RefSeq" id="WP_088844883.1">
    <property type="nucleotide sequence ID" value="NZ_FYEW01000002.1"/>
</dbReference>
<dbReference type="AlphaFoldDB" id="A0A212UFI2"/>
<dbReference type="EMBL" id="FYEW01000002">
    <property type="protein sequence ID" value="SNC76881.1"/>
    <property type="molecule type" value="Genomic_DNA"/>
</dbReference>
<feature type="region of interest" description="Disordered" evidence="1">
    <location>
        <begin position="1"/>
        <end position="69"/>
    </location>
</feature>
<sequence>MAHRSSEENMESKEKQDRPADIGQPKADALPANQLSEETEERLEQEATDAGLRHPNRNLHKPDLDKPGY</sequence>
<accession>A0A212UFI2</accession>
<evidence type="ECO:0000256" key="1">
    <source>
        <dbReference type="SAM" id="MobiDB-lite"/>
    </source>
</evidence>
<gene>
    <name evidence="2" type="ORF">SAMN06265337_3609</name>
</gene>
<protein>
    <submittedName>
        <fullName evidence="2">Uncharacterized protein</fullName>
    </submittedName>
</protein>